<gene>
    <name evidence="11" type="ORF">QYT958_LOCUS37701</name>
</gene>
<keyword evidence="6 10" id="KW-0808">Transferase</keyword>
<protein>
    <recommendedName>
        <fullName evidence="10">NAD(P)(+)--arginine ADP-ribosyltransferase</fullName>
        <ecNumber evidence="10">2.4.2.31</ecNumber>
    </recommendedName>
    <alternativeName>
        <fullName evidence="10">Mono(ADP-ribosyl)transferase</fullName>
    </alternativeName>
</protein>
<evidence type="ECO:0000313" key="11">
    <source>
        <dbReference type="EMBL" id="CAF4996868.1"/>
    </source>
</evidence>
<evidence type="ECO:0000256" key="8">
    <source>
        <dbReference type="ARBA" id="ARBA00023026"/>
    </source>
</evidence>
<evidence type="ECO:0000256" key="6">
    <source>
        <dbReference type="ARBA" id="ARBA00022679"/>
    </source>
</evidence>
<dbReference type="GO" id="GO:0090729">
    <property type="term" value="F:toxin activity"/>
    <property type="evidence" value="ECO:0007669"/>
    <property type="project" value="UniProtKB-KW"/>
</dbReference>
<keyword evidence="7" id="KW-0548">Nucleotidyltransferase</keyword>
<keyword evidence="10" id="KW-0521">NADP</keyword>
<dbReference type="AlphaFoldDB" id="A0A822A303"/>
<dbReference type="InterPro" id="IPR000768">
    <property type="entry name" value="ART"/>
</dbReference>
<comment type="caution">
    <text evidence="11">The sequence shown here is derived from an EMBL/GenBank/DDBJ whole genome shotgun (WGS) entry which is preliminary data.</text>
</comment>
<feature type="non-terminal residue" evidence="11">
    <location>
        <position position="1"/>
    </location>
</feature>
<keyword evidence="10" id="KW-0520">NAD</keyword>
<dbReference type="InterPro" id="IPR050999">
    <property type="entry name" value="ADP-ribosyltransferase_ARG"/>
</dbReference>
<evidence type="ECO:0000256" key="3">
    <source>
        <dbReference type="ARBA" id="ARBA00022525"/>
    </source>
</evidence>
<dbReference type="PANTHER" id="PTHR10339:SF25">
    <property type="entry name" value="SECRETED EXOENZYME S"/>
    <property type="match status" value="1"/>
</dbReference>
<keyword evidence="8" id="KW-0843">Virulence</keyword>
<accession>A0A822A303</accession>
<dbReference type="GO" id="GO:0106274">
    <property type="term" value="F:NAD+-protein-arginine ADP-ribosyltransferase activity"/>
    <property type="evidence" value="ECO:0007669"/>
    <property type="project" value="UniProtKB-EC"/>
</dbReference>
<proteinExistence type="inferred from homology"/>
<evidence type="ECO:0000256" key="9">
    <source>
        <dbReference type="ARBA" id="ARBA00047597"/>
    </source>
</evidence>
<evidence type="ECO:0000313" key="12">
    <source>
        <dbReference type="Proteomes" id="UP000663848"/>
    </source>
</evidence>
<evidence type="ECO:0000256" key="7">
    <source>
        <dbReference type="ARBA" id="ARBA00022695"/>
    </source>
</evidence>
<comment type="similarity">
    <text evidence="2 10">Belongs to the Arg-specific ADP-ribosyltransferase family.</text>
</comment>
<evidence type="ECO:0000256" key="1">
    <source>
        <dbReference type="ARBA" id="ARBA00004613"/>
    </source>
</evidence>
<comment type="catalytic activity">
    <reaction evidence="9 10">
        <text>L-arginyl-[protein] + NAD(+) = N(omega)-(ADP-D-ribosyl)-L-arginyl-[protein] + nicotinamide + H(+)</text>
        <dbReference type="Rhea" id="RHEA:19149"/>
        <dbReference type="Rhea" id="RHEA-COMP:10532"/>
        <dbReference type="Rhea" id="RHEA-COMP:15087"/>
        <dbReference type="ChEBI" id="CHEBI:15378"/>
        <dbReference type="ChEBI" id="CHEBI:17154"/>
        <dbReference type="ChEBI" id="CHEBI:29965"/>
        <dbReference type="ChEBI" id="CHEBI:57540"/>
        <dbReference type="ChEBI" id="CHEBI:142554"/>
        <dbReference type="EC" id="2.4.2.31"/>
    </reaction>
</comment>
<dbReference type="GO" id="GO:0003950">
    <property type="term" value="F:NAD+ poly-ADP-ribosyltransferase activity"/>
    <property type="evidence" value="ECO:0007669"/>
    <property type="project" value="TreeGrafter"/>
</dbReference>
<name>A0A822A303_9BILA</name>
<comment type="subcellular location">
    <subcellularLocation>
        <location evidence="1">Secreted</location>
    </subcellularLocation>
</comment>
<reference evidence="11" key="1">
    <citation type="submission" date="2021-02" db="EMBL/GenBank/DDBJ databases">
        <authorList>
            <person name="Nowell W R."/>
        </authorList>
    </citation>
    <scope>NUCLEOTIDE SEQUENCE</scope>
</reference>
<dbReference type="PROSITE" id="PS51996">
    <property type="entry name" value="TR_MART"/>
    <property type="match status" value="1"/>
</dbReference>
<sequence>DIDASNKRLPPVYGYHSEKLVSIEKALETIIPYIDELPRYIKIAKKHCHFPSEHGLTQDQSAAVYIYTMEWGDTTLYRVLNRALRSENRQALKIWFPYIKLFDTALDKLPTVKEVVWRGVAIDIGRNFIKNQTVTWWSVNSCSSSPNVIKNFLGGNKKSTLFLIEALNGKKVSGYTEYESEDEVILRMGTEFRVKGDPLAQSNSSCIVHLIEIDDNKYPPSPSAMNQMRLTPTASGKSFYIFSLSNNIFYDVE</sequence>
<evidence type="ECO:0000256" key="5">
    <source>
        <dbReference type="ARBA" id="ARBA00022676"/>
    </source>
</evidence>
<evidence type="ECO:0000256" key="2">
    <source>
        <dbReference type="ARBA" id="ARBA00009558"/>
    </source>
</evidence>
<dbReference type="Gene3D" id="3.90.176.10">
    <property type="entry name" value="Toxin ADP-ribosyltransferase, Chain A, domain 1"/>
    <property type="match status" value="1"/>
</dbReference>
<dbReference type="PANTHER" id="PTHR10339">
    <property type="entry name" value="ADP-RIBOSYLTRANSFERASE"/>
    <property type="match status" value="1"/>
</dbReference>
<dbReference type="SUPFAM" id="SSF56399">
    <property type="entry name" value="ADP-ribosylation"/>
    <property type="match status" value="1"/>
</dbReference>
<organism evidence="11 12">
    <name type="scientific">Rotaria socialis</name>
    <dbReference type="NCBI Taxonomy" id="392032"/>
    <lineage>
        <taxon>Eukaryota</taxon>
        <taxon>Metazoa</taxon>
        <taxon>Spiralia</taxon>
        <taxon>Gnathifera</taxon>
        <taxon>Rotifera</taxon>
        <taxon>Eurotatoria</taxon>
        <taxon>Bdelloidea</taxon>
        <taxon>Philodinida</taxon>
        <taxon>Philodinidae</taxon>
        <taxon>Rotaria</taxon>
    </lineage>
</organism>
<evidence type="ECO:0000256" key="10">
    <source>
        <dbReference type="RuleBase" id="RU361228"/>
    </source>
</evidence>
<evidence type="ECO:0000256" key="4">
    <source>
        <dbReference type="ARBA" id="ARBA00022656"/>
    </source>
</evidence>
<dbReference type="EC" id="2.4.2.31" evidence="10"/>
<keyword evidence="5 10" id="KW-0328">Glycosyltransferase</keyword>
<keyword evidence="4" id="KW-0800">Toxin</keyword>
<dbReference type="Proteomes" id="UP000663848">
    <property type="component" value="Unassembled WGS sequence"/>
</dbReference>
<dbReference type="Pfam" id="PF01129">
    <property type="entry name" value="ART"/>
    <property type="match status" value="1"/>
</dbReference>
<dbReference type="GO" id="GO:0016779">
    <property type="term" value="F:nucleotidyltransferase activity"/>
    <property type="evidence" value="ECO:0007669"/>
    <property type="project" value="UniProtKB-KW"/>
</dbReference>
<dbReference type="EMBL" id="CAJOBR010031877">
    <property type="protein sequence ID" value="CAF4996868.1"/>
    <property type="molecule type" value="Genomic_DNA"/>
</dbReference>
<dbReference type="GO" id="GO:0005576">
    <property type="term" value="C:extracellular region"/>
    <property type="evidence" value="ECO:0007669"/>
    <property type="project" value="UniProtKB-SubCell"/>
</dbReference>
<keyword evidence="3" id="KW-0964">Secreted</keyword>